<comment type="caution">
    <text evidence="3">The sequence shown here is derived from an EMBL/GenBank/DDBJ whole genome shotgun (WGS) entry which is preliminary data.</text>
</comment>
<keyword evidence="2" id="KW-1133">Transmembrane helix</keyword>
<feature type="transmembrane region" description="Helical" evidence="2">
    <location>
        <begin position="108"/>
        <end position="130"/>
    </location>
</feature>
<keyword evidence="2" id="KW-0472">Membrane</keyword>
<keyword evidence="2" id="KW-0812">Transmembrane</keyword>
<feature type="transmembrane region" description="Helical" evidence="2">
    <location>
        <begin position="78"/>
        <end position="96"/>
    </location>
</feature>
<protein>
    <submittedName>
        <fullName evidence="3">Integral membrane regulator</fullName>
    </submittedName>
</protein>
<organism evidence="3 4">
    <name type="scientific">Streptomyces paromomycinus</name>
    <name type="common">Streptomyces rimosus subsp. paromomycinus</name>
    <dbReference type="NCBI Taxonomy" id="92743"/>
    <lineage>
        <taxon>Bacteria</taxon>
        <taxon>Bacillati</taxon>
        <taxon>Actinomycetota</taxon>
        <taxon>Actinomycetes</taxon>
        <taxon>Kitasatosporales</taxon>
        <taxon>Streptomycetaceae</taxon>
        <taxon>Streptomyces</taxon>
    </lineage>
</organism>
<dbReference type="AlphaFoldDB" id="A0A401W418"/>
<dbReference type="EMBL" id="BHZD01000001">
    <property type="protein sequence ID" value="GCD44069.1"/>
    <property type="molecule type" value="Genomic_DNA"/>
</dbReference>
<reference evidence="3 4" key="1">
    <citation type="submission" date="2018-11" db="EMBL/GenBank/DDBJ databases">
        <title>Whole genome sequence of Streptomyces paromomycinus NBRC 15454(T).</title>
        <authorList>
            <person name="Komaki H."/>
            <person name="Tamura T."/>
        </authorList>
    </citation>
    <scope>NUCLEOTIDE SEQUENCE [LARGE SCALE GENOMIC DNA]</scope>
    <source>
        <strain evidence="3 4">NBRC 15454</strain>
    </source>
</reference>
<gene>
    <name evidence="3" type="ORF">GKJPGBOP_03756</name>
</gene>
<dbReference type="RefSeq" id="WP_170251750.1">
    <property type="nucleotide sequence ID" value="NZ_BHZD01000001.1"/>
</dbReference>
<feature type="transmembrane region" description="Helical" evidence="2">
    <location>
        <begin position="224"/>
        <end position="248"/>
    </location>
</feature>
<evidence type="ECO:0000256" key="2">
    <source>
        <dbReference type="SAM" id="Phobius"/>
    </source>
</evidence>
<name>A0A401W418_STREY</name>
<feature type="transmembrane region" description="Helical" evidence="2">
    <location>
        <begin position="156"/>
        <end position="174"/>
    </location>
</feature>
<accession>A0A401W418</accession>
<proteinExistence type="predicted"/>
<keyword evidence="4" id="KW-1185">Reference proteome</keyword>
<evidence type="ECO:0000313" key="3">
    <source>
        <dbReference type="EMBL" id="GCD44069.1"/>
    </source>
</evidence>
<evidence type="ECO:0000256" key="1">
    <source>
        <dbReference type="SAM" id="MobiDB-lite"/>
    </source>
</evidence>
<feature type="transmembrane region" description="Helical" evidence="2">
    <location>
        <begin position="186"/>
        <end position="204"/>
    </location>
</feature>
<evidence type="ECO:0000313" key="4">
    <source>
        <dbReference type="Proteomes" id="UP000286746"/>
    </source>
</evidence>
<feature type="transmembrane region" description="Helical" evidence="2">
    <location>
        <begin position="52"/>
        <end position="72"/>
    </location>
</feature>
<sequence length="271" mass="29356">MIDPTSARVPSSRPPQATSHTSTRYARGAAAASAHTPASAVVPPVRRPLAAAFRLLIALAALTGIVLDIAITPDLGRLFSYFTVQTNIAVAVFFAWSAYRAWTARPPISARISGGVLLYIAITGLVYHVILTNDSSGFSMTGTPEHDTVRTVSTHLLHTVTPIGAALDWLLLTAPRSFRWRYAAQWLAYPFLYLPFALVRGALLDPGTEGRYPYPFLDVDLHGYAGIALNTLIFGSAFYALALILIAIDQVRPHPRRPENRISPSGIGPLK</sequence>
<dbReference type="Proteomes" id="UP000286746">
    <property type="component" value="Unassembled WGS sequence"/>
</dbReference>
<dbReference type="NCBIfam" id="NF038065">
    <property type="entry name" value="Pr6Pr"/>
    <property type="match status" value="1"/>
</dbReference>
<feature type="region of interest" description="Disordered" evidence="1">
    <location>
        <begin position="1"/>
        <end position="23"/>
    </location>
</feature>
<dbReference type="InterPro" id="IPR049713">
    <property type="entry name" value="Pr6Pr-like"/>
</dbReference>